<proteinExistence type="predicted"/>
<gene>
    <name evidence="1" type="ORF">TSPGSL018_4591</name>
</gene>
<reference evidence="1" key="1">
    <citation type="submission" date="2014-05" db="EMBL/GenBank/DDBJ databases">
        <title>The transcriptome of the halophilic microalga Tetraselmis sp. GSL018 isolated from the Great Salt Lake, Utah.</title>
        <authorList>
            <person name="Jinkerson R.E."/>
            <person name="D'Adamo S."/>
            <person name="Posewitz M.C."/>
        </authorList>
    </citation>
    <scope>NUCLEOTIDE SEQUENCE</scope>
    <source>
        <strain evidence="1">GSL018</strain>
    </source>
</reference>
<accession>A0A061RHJ3</accession>
<dbReference type="AlphaFoldDB" id="A0A061RHJ3"/>
<evidence type="ECO:0000313" key="1">
    <source>
        <dbReference type="EMBL" id="JAC70239.1"/>
    </source>
</evidence>
<name>A0A061RHJ3_9CHLO</name>
<organism evidence="1">
    <name type="scientific">Tetraselmis sp. GSL018</name>
    <dbReference type="NCBI Taxonomy" id="582737"/>
    <lineage>
        <taxon>Eukaryota</taxon>
        <taxon>Viridiplantae</taxon>
        <taxon>Chlorophyta</taxon>
        <taxon>core chlorophytes</taxon>
        <taxon>Chlorodendrophyceae</taxon>
        <taxon>Chlorodendrales</taxon>
        <taxon>Chlorodendraceae</taxon>
        <taxon>Tetraselmis</taxon>
    </lineage>
</organism>
<feature type="non-terminal residue" evidence="1">
    <location>
        <position position="1"/>
    </location>
</feature>
<protein>
    <submittedName>
        <fullName evidence="1">Uncharacterized protein</fullName>
    </submittedName>
</protein>
<sequence length="67" mass="7428">LTPVGVTSDVLRGCIRAKQERGGAEKIVMGRGQVRISHHACRRANAECVWVLSREQPQLARGEGFER</sequence>
<dbReference type="EMBL" id="GBEZ01015970">
    <property type="protein sequence ID" value="JAC70239.1"/>
    <property type="molecule type" value="Transcribed_RNA"/>
</dbReference>